<dbReference type="GeneID" id="85312649"/>
<comment type="caution">
    <text evidence="2">The sequence shown here is derived from an EMBL/GenBank/DDBJ whole genome shotgun (WGS) entry which is preliminary data.</text>
</comment>
<feature type="compositionally biased region" description="Basic residues" evidence="1">
    <location>
        <begin position="312"/>
        <end position="324"/>
    </location>
</feature>
<dbReference type="AlphaFoldDB" id="A0AAJ0CBP8"/>
<feature type="region of interest" description="Disordered" evidence="1">
    <location>
        <begin position="1"/>
        <end position="33"/>
    </location>
</feature>
<accession>A0AAJ0CBP8</accession>
<keyword evidence="3" id="KW-1185">Reference proteome</keyword>
<feature type="region of interest" description="Disordered" evidence="1">
    <location>
        <begin position="285"/>
        <end position="324"/>
    </location>
</feature>
<sequence>MESNSNSNSESQPQSISNDFASDIGNFLQDFSGRDPDRFEKMSVGVEVPSELPGAVQLFNVDYCDIHDDFDVAWDSTYTTTTLTLRSEAESSSTAGPSSNGSTVFSRGTYGQNSSSNNTSNPPRHGQQPTFVQALQRSSPTPPPASTAEQEQQPWGSSRLWCEFCVLRNCTQTYRLDEISEWIAHHSRHMKDTYPAELICWFCDYVPFKAADRAQREANFHSRMEHIRGHIFDEGMTMDDVRPDYFMIKHLHKHRLIPDSMYVYMYNRAMGYSEVPEPLRFPMSSSSSHAIPRTMPPLEEELPPVWHDLGKERRHQRRRGSGRS</sequence>
<reference evidence="2" key="1">
    <citation type="submission" date="2023-06" db="EMBL/GenBank/DDBJ databases">
        <title>Genome-scale phylogeny and comparative genomics of the fungal order Sordariales.</title>
        <authorList>
            <consortium name="Lawrence Berkeley National Laboratory"/>
            <person name="Hensen N."/>
            <person name="Bonometti L."/>
            <person name="Westerberg I."/>
            <person name="Brannstrom I.O."/>
            <person name="Guillou S."/>
            <person name="Cros-Aarteil S."/>
            <person name="Calhoun S."/>
            <person name="Haridas S."/>
            <person name="Kuo A."/>
            <person name="Mondo S."/>
            <person name="Pangilinan J."/>
            <person name="Riley R."/>
            <person name="Labutti K."/>
            <person name="Andreopoulos B."/>
            <person name="Lipzen A."/>
            <person name="Chen C."/>
            <person name="Yanf M."/>
            <person name="Daum C."/>
            <person name="Ng V."/>
            <person name="Clum A."/>
            <person name="Steindorff A."/>
            <person name="Ohm R."/>
            <person name="Martin F."/>
            <person name="Silar P."/>
            <person name="Natvig D."/>
            <person name="Lalanne C."/>
            <person name="Gautier V."/>
            <person name="Ament-Velasquez S.L."/>
            <person name="Kruys A."/>
            <person name="Hutchinson M.I."/>
            <person name="Powell A.J."/>
            <person name="Barry K."/>
            <person name="Miller A.N."/>
            <person name="Grigoriev I.V."/>
            <person name="Debuchy R."/>
            <person name="Gladieux P."/>
            <person name="Thoren M.H."/>
            <person name="Johannesson H."/>
        </authorList>
    </citation>
    <scope>NUCLEOTIDE SEQUENCE</scope>
    <source>
        <strain evidence="2">8032-3</strain>
    </source>
</reference>
<dbReference type="Proteomes" id="UP001244011">
    <property type="component" value="Unassembled WGS sequence"/>
</dbReference>
<feature type="compositionally biased region" description="Low complexity" evidence="1">
    <location>
        <begin position="86"/>
        <end position="103"/>
    </location>
</feature>
<evidence type="ECO:0000313" key="3">
    <source>
        <dbReference type="Proteomes" id="UP001244011"/>
    </source>
</evidence>
<gene>
    <name evidence="2" type="ORF">QBC33DRAFT_553998</name>
</gene>
<feature type="compositionally biased region" description="Low complexity" evidence="1">
    <location>
        <begin position="1"/>
        <end position="18"/>
    </location>
</feature>
<name>A0AAJ0CBP8_9PEZI</name>
<evidence type="ECO:0000256" key="1">
    <source>
        <dbReference type="SAM" id="MobiDB-lite"/>
    </source>
</evidence>
<proteinExistence type="predicted"/>
<dbReference type="EMBL" id="MU838997">
    <property type="protein sequence ID" value="KAK1772548.1"/>
    <property type="molecule type" value="Genomic_DNA"/>
</dbReference>
<dbReference type="RefSeq" id="XP_060288761.1">
    <property type="nucleotide sequence ID" value="XM_060429462.1"/>
</dbReference>
<evidence type="ECO:0000313" key="2">
    <source>
        <dbReference type="EMBL" id="KAK1772548.1"/>
    </source>
</evidence>
<organism evidence="2 3">
    <name type="scientific">Phialemonium atrogriseum</name>
    <dbReference type="NCBI Taxonomy" id="1093897"/>
    <lineage>
        <taxon>Eukaryota</taxon>
        <taxon>Fungi</taxon>
        <taxon>Dikarya</taxon>
        <taxon>Ascomycota</taxon>
        <taxon>Pezizomycotina</taxon>
        <taxon>Sordariomycetes</taxon>
        <taxon>Sordariomycetidae</taxon>
        <taxon>Cephalothecales</taxon>
        <taxon>Cephalothecaceae</taxon>
        <taxon>Phialemonium</taxon>
    </lineage>
</organism>
<feature type="region of interest" description="Disordered" evidence="1">
    <location>
        <begin position="86"/>
        <end position="128"/>
    </location>
</feature>
<feature type="region of interest" description="Disordered" evidence="1">
    <location>
        <begin position="133"/>
        <end position="152"/>
    </location>
</feature>
<protein>
    <submittedName>
        <fullName evidence="2">Uncharacterized protein</fullName>
    </submittedName>
</protein>